<proteinExistence type="predicted"/>
<keyword evidence="3" id="KW-1185">Reference proteome</keyword>
<comment type="caution">
    <text evidence="2">The sequence shown here is derived from an EMBL/GenBank/DDBJ whole genome shotgun (WGS) entry which is preliminary data.</text>
</comment>
<feature type="region of interest" description="Disordered" evidence="1">
    <location>
        <begin position="1"/>
        <end position="47"/>
    </location>
</feature>
<reference evidence="2 3" key="1">
    <citation type="journal article" date="2023" name="Mol. Biol. Evol.">
        <title>Genomics of Secondarily Temperate Adaptation in the Only Non-Antarctic Icefish.</title>
        <authorList>
            <person name="Rivera-Colon A.G."/>
            <person name="Rayamajhi N."/>
            <person name="Minhas B.F."/>
            <person name="Madrigal G."/>
            <person name="Bilyk K.T."/>
            <person name="Yoon V."/>
            <person name="Hune M."/>
            <person name="Gregory S."/>
            <person name="Cheng C.H.C."/>
            <person name="Catchen J.M."/>
        </authorList>
    </citation>
    <scope>NUCLEOTIDE SEQUENCE [LARGE SCALE GENOMIC DNA]</scope>
    <source>
        <strain evidence="2">JC2023a</strain>
    </source>
</reference>
<evidence type="ECO:0000313" key="2">
    <source>
        <dbReference type="EMBL" id="KAK5897593.1"/>
    </source>
</evidence>
<evidence type="ECO:0000313" key="3">
    <source>
        <dbReference type="Proteomes" id="UP001335648"/>
    </source>
</evidence>
<feature type="compositionally biased region" description="Basic residues" evidence="1">
    <location>
        <begin position="1"/>
        <end position="15"/>
    </location>
</feature>
<accession>A0AAN8H0C9</accession>
<organism evidence="2 3">
    <name type="scientific">Champsocephalus esox</name>
    <name type="common">pike icefish</name>
    <dbReference type="NCBI Taxonomy" id="159716"/>
    <lineage>
        <taxon>Eukaryota</taxon>
        <taxon>Metazoa</taxon>
        <taxon>Chordata</taxon>
        <taxon>Craniata</taxon>
        <taxon>Vertebrata</taxon>
        <taxon>Euteleostomi</taxon>
        <taxon>Actinopterygii</taxon>
        <taxon>Neopterygii</taxon>
        <taxon>Teleostei</taxon>
        <taxon>Neoteleostei</taxon>
        <taxon>Acanthomorphata</taxon>
        <taxon>Eupercaria</taxon>
        <taxon>Perciformes</taxon>
        <taxon>Notothenioidei</taxon>
        <taxon>Channichthyidae</taxon>
        <taxon>Champsocephalus</taxon>
    </lineage>
</organism>
<evidence type="ECO:0000256" key="1">
    <source>
        <dbReference type="SAM" id="MobiDB-lite"/>
    </source>
</evidence>
<feature type="compositionally biased region" description="Basic and acidic residues" evidence="1">
    <location>
        <begin position="16"/>
        <end position="32"/>
    </location>
</feature>
<name>A0AAN8H0C9_9TELE</name>
<dbReference type="EMBL" id="JAULUE010002053">
    <property type="protein sequence ID" value="KAK5897593.1"/>
    <property type="molecule type" value="Genomic_DNA"/>
</dbReference>
<dbReference type="Proteomes" id="UP001335648">
    <property type="component" value="Unassembled WGS sequence"/>
</dbReference>
<dbReference type="AlphaFoldDB" id="A0AAN8H0C9"/>
<gene>
    <name evidence="2" type="ORF">CesoFtcFv8_010642</name>
</gene>
<sequence>MEKQKGRGKREKRRHPNYEAGRRKCHGGHTEETSFGTEAATQPPEEHIGEKLPSLLDQVRELKDKAHQPRNIQDGSQGNATMGAQTNAWRRLDAKKQLDPNIVAKYVQEKHSDFTFKDVTNVMRTKLNNESKNRAIQSERTFSGAAWGFPWRLTCCCLEFPVGFPSLQLF</sequence>
<protein>
    <submittedName>
        <fullName evidence="2">Uncharacterized protein</fullName>
    </submittedName>
</protein>